<dbReference type="EMBL" id="MU001678">
    <property type="protein sequence ID" value="KAF2458127.1"/>
    <property type="molecule type" value="Genomic_DNA"/>
</dbReference>
<evidence type="ECO:0000313" key="3">
    <source>
        <dbReference type="Proteomes" id="UP000799766"/>
    </source>
</evidence>
<feature type="region of interest" description="Disordered" evidence="1">
    <location>
        <begin position="90"/>
        <end position="154"/>
    </location>
</feature>
<name>A0A6A6P2W3_9PEZI</name>
<gene>
    <name evidence="2" type="ORF">BDY21DRAFT_363068</name>
</gene>
<evidence type="ECO:0000256" key="1">
    <source>
        <dbReference type="SAM" id="MobiDB-lite"/>
    </source>
</evidence>
<dbReference type="Proteomes" id="UP000799766">
    <property type="component" value="Unassembled WGS sequence"/>
</dbReference>
<organism evidence="2 3">
    <name type="scientific">Lineolata rhizophorae</name>
    <dbReference type="NCBI Taxonomy" id="578093"/>
    <lineage>
        <taxon>Eukaryota</taxon>
        <taxon>Fungi</taxon>
        <taxon>Dikarya</taxon>
        <taxon>Ascomycota</taxon>
        <taxon>Pezizomycotina</taxon>
        <taxon>Dothideomycetes</taxon>
        <taxon>Dothideomycetes incertae sedis</taxon>
        <taxon>Lineolatales</taxon>
        <taxon>Lineolataceae</taxon>
        <taxon>Lineolata</taxon>
    </lineage>
</organism>
<reference evidence="2" key="1">
    <citation type="journal article" date="2020" name="Stud. Mycol.">
        <title>101 Dothideomycetes genomes: a test case for predicting lifestyles and emergence of pathogens.</title>
        <authorList>
            <person name="Haridas S."/>
            <person name="Albert R."/>
            <person name="Binder M."/>
            <person name="Bloem J."/>
            <person name="Labutti K."/>
            <person name="Salamov A."/>
            <person name="Andreopoulos B."/>
            <person name="Baker S."/>
            <person name="Barry K."/>
            <person name="Bills G."/>
            <person name="Bluhm B."/>
            <person name="Cannon C."/>
            <person name="Castanera R."/>
            <person name="Culley D."/>
            <person name="Daum C."/>
            <person name="Ezra D."/>
            <person name="Gonzalez J."/>
            <person name="Henrissat B."/>
            <person name="Kuo A."/>
            <person name="Liang C."/>
            <person name="Lipzen A."/>
            <person name="Lutzoni F."/>
            <person name="Magnuson J."/>
            <person name="Mondo S."/>
            <person name="Nolan M."/>
            <person name="Ohm R."/>
            <person name="Pangilinan J."/>
            <person name="Park H.-J."/>
            <person name="Ramirez L."/>
            <person name="Alfaro M."/>
            <person name="Sun H."/>
            <person name="Tritt A."/>
            <person name="Yoshinaga Y."/>
            <person name="Zwiers L.-H."/>
            <person name="Turgeon B."/>
            <person name="Goodwin S."/>
            <person name="Spatafora J."/>
            <person name="Crous P."/>
            <person name="Grigoriev I."/>
        </authorList>
    </citation>
    <scope>NUCLEOTIDE SEQUENCE</scope>
    <source>
        <strain evidence="2">ATCC 16933</strain>
    </source>
</reference>
<protein>
    <submittedName>
        <fullName evidence="2">Uncharacterized protein</fullName>
    </submittedName>
</protein>
<proteinExistence type="predicted"/>
<keyword evidence="3" id="KW-1185">Reference proteome</keyword>
<accession>A0A6A6P2W3</accession>
<sequence length="154" mass="17136">MPGHHCNMCKRVASTYCYQKEHVFRCDNCHRFCQQREGCSNHPYRDGYNTYRKRPDGAKHKHAAALRLNKIKAGSKGAMNVGKGRAAVIAQSASTAPSRVKIPNEKDDPPAGGWNNKGVPQLSWKNASRTGEPVDQVGKKVFKHHGKAKKLSKK</sequence>
<dbReference type="AlphaFoldDB" id="A0A6A6P2W3"/>
<dbReference type="OrthoDB" id="10438224at2759"/>
<feature type="compositionally biased region" description="Basic residues" evidence="1">
    <location>
        <begin position="140"/>
        <end position="154"/>
    </location>
</feature>
<evidence type="ECO:0000313" key="2">
    <source>
        <dbReference type="EMBL" id="KAF2458127.1"/>
    </source>
</evidence>